<accession>A0A852WTF3</accession>
<sequence length="161" mass="17865">MPEQTGTATKEFTITRVFDAPRDAIWRAWTDPDEASAWWHPESVVTPRETVELDVRPGGRYRYTMIAPDGSEYPTAGVYHEVVEPERLVFTWGMPGDDDAPIITVTLADLGERTEMTFHLVGIDGVPGDENVYDGWASAFDVLDARLEAPRGGPLDDGGQR</sequence>
<organism evidence="3 4">
    <name type="scientific">Agromyces hippuratus</name>
    <dbReference type="NCBI Taxonomy" id="286438"/>
    <lineage>
        <taxon>Bacteria</taxon>
        <taxon>Bacillati</taxon>
        <taxon>Actinomycetota</taxon>
        <taxon>Actinomycetes</taxon>
        <taxon>Micrococcales</taxon>
        <taxon>Microbacteriaceae</taxon>
        <taxon>Agromyces</taxon>
    </lineage>
</organism>
<reference evidence="3 4" key="1">
    <citation type="submission" date="2020-07" db="EMBL/GenBank/DDBJ databases">
        <title>Sequencing the genomes of 1000 actinobacteria strains.</title>
        <authorList>
            <person name="Klenk H.-P."/>
        </authorList>
    </citation>
    <scope>NUCLEOTIDE SEQUENCE [LARGE SCALE GENOMIC DNA]</scope>
    <source>
        <strain evidence="3 4">DSM 8598</strain>
    </source>
</reference>
<dbReference type="InterPro" id="IPR013538">
    <property type="entry name" value="ASHA1/2-like_C"/>
</dbReference>
<keyword evidence="4" id="KW-1185">Reference proteome</keyword>
<gene>
    <name evidence="3" type="ORF">BJY17_002289</name>
</gene>
<dbReference type="SUPFAM" id="SSF55961">
    <property type="entry name" value="Bet v1-like"/>
    <property type="match status" value="1"/>
</dbReference>
<evidence type="ECO:0000313" key="4">
    <source>
        <dbReference type="Proteomes" id="UP000549066"/>
    </source>
</evidence>
<protein>
    <submittedName>
        <fullName evidence="3">Uncharacterized protein YndB with AHSA1/START domain</fullName>
    </submittedName>
</protein>
<dbReference type="Pfam" id="PF08327">
    <property type="entry name" value="AHSA1"/>
    <property type="match status" value="1"/>
</dbReference>
<dbReference type="CDD" id="cd07814">
    <property type="entry name" value="SRPBCC_CalC_Aha1-like"/>
    <property type="match status" value="1"/>
</dbReference>
<comment type="caution">
    <text evidence="3">The sequence shown here is derived from an EMBL/GenBank/DDBJ whole genome shotgun (WGS) entry which is preliminary data.</text>
</comment>
<dbReference type="Proteomes" id="UP000549066">
    <property type="component" value="Unassembled WGS sequence"/>
</dbReference>
<dbReference type="InterPro" id="IPR023393">
    <property type="entry name" value="START-like_dom_sf"/>
</dbReference>
<comment type="similarity">
    <text evidence="1">Belongs to the AHA1 family.</text>
</comment>
<dbReference type="RefSeq" id="WP_179551478.1">
    <property type="nucleotide sequence ID" value="NZ_JACCFI010000001.1"/>
</dbReference>
<evidence type="ECO:0000313" key="3">
    <source>
        <dbReference type="EMBL" id="NYG21542.1"/>
    </source>
</evidence>
<feature type="domain" description="Activator of Hsp90 ATPase homologue 1/2-like C-terminal" evidence="2">
    <location>
        <begin position="19"/>
        <end position="148"/>
    </location>
</feature>
<evidence type="ECO:0000256" key="1">
    <source>
        <dbReference type="ARBA" id="ARBA00006817"/>
    </source>
</evidence>
<dbReference type="Gene3D" id="3.30.530.20">
    <property type="match status" value="1"/>
</dbReference>
<dbReference type="AlphaFoldDB" id="A0A852WTF3"/>
<evidence type="ECO:0000259" key="2">
    <source>
        <dbReference type="Pfam" id="PF08327"/>
    </source>
</evidence>
<dbReference type="EMBL" id="JACCFI010000001">
    <property type="protein sequence ID" value="NYG21542.1"/>
    <property type="molecule type" value="Genomic_DNA"/>
</dbReference>
<proteinExistence type="inferred from homology"/>
<name>A0A852WTF3_9MICO</name>